<accession>A0A517U1F2</accession>
<dbReference type="KEGG" id="llh:I41_36300"/>
<gene>
    <name evidence="1" type="ORF">I41_36300</name>
</gene>
<keyword evidence="2" id="KW-1185">Reference proteome</keyword>
<sequence>MPDDPIERFWHACIGEFADQRVLRALGEAIEWVSFAESYSSHQLGEQPELDDAFDEARAAISRLRRMLGGE</sequence>
<protein>
    <submittedName>
        <fullName evidence="1">Uncharacterized protein</fullName>
    </submittedName>
</protein>
<organism evidence="1 2">
    <name type="scientific">Lacipirellula limnantheis</name>
    <dbReference type="NCBI Taxonomy" id="2528024"/>
    <lineage>
        <taxon>Bacteria</taxon>
        <taxon>Pseudomonadati</taxon>
        <taxon>Planctomycetota</taxon>
        <taxon>Planctomycetia</taxon>
        <taxon>Pirellulales</taxon>
        <taxon>Lacipirellulaceae</taxon>
        <taxon>Lacipirellula</taxon>
    </lineage>
</organism>
<dbReference type="AlphaFoldDB" id="A0A517U1F2"/>
<proteinExistence type="predicted"/>
<evidence type="ECO:0000313" key="1">
    <source>
        <dbReference type="EMBL" id="QDT74434.1"/>
    </source>
</evidence>
<dbReference type="RefSeq" id="WP_145434187.1">
    <property type="nucleotide sequence ID" value="NZ_CP036339.1"/>
</dbReference>
<evidence type="ECO:0000313" key="2">
    <source>
        <dbReference type="Proteomes" id="UP000317909"/>
    </source>
</evidence>
<dbReference type="EMBL" id="CP036339">
    <property type="protein sequence ID" value="QDT74434.1"/>
    <property type="molecule type" value="Genomic_DNA"/>
</dbReference>
<reference evidence="1 2" key="1">
    <citation type="submission" date="2019-02" db="EMBL/GenBank/DDBJ databases">
        <title>Deep-cultivation of Planctomycetes and their phenomic and genomic characterization uncovers novel biology.</title>
        <authorList>
            <person name="Wiegand S."/>
            <person name="Jogler M."/>
            <person name="Boedeker C."/>
            <person name="Pinto D."/>
            <person name="Vollmers J."/>
            <person name="Rivas-Marin E."/>
            <person name="Kohn T."/>
            <person name="Peeters S.H."/>
            <person name="Heuer A."/>
            <person name="Rast P."/>
            <person name="Oberbeckmann S."/>
            <person name="Bunk B."/>
            <person name="Jeske O."/>
            <person name="Meyerdierks A."/>
            <person name="Storesund J.E."/>
            <person name="Kallscheuer N."/>
            <person name="Luecker S."/>
            <person name="Lage O.M."/>
            <person name="Pohl T."/>
            <person name="Merkel B.J."/>
            <person name="Hornburger P."/>
            <person name="Mueller R.-W."/>
            <person name="Bruemmer F."/>
            <person name="Labrenz M."/>
            <person name="Spormann A.M."/>
            <person name="Op den Camp H."/>
            <person name="Overmann J."/>
            <person name="Amann R."/>
            <person name="Jetten M.S.M."/>
            <person name="Mascher T."/>
            <person name="Medema M.H."/>
            <person name="Devos D.P."/>
            <person name="Kaster A.-K."/>
            <person name="Ovreas L."/>
            <person name="Rohde M."/>
            <person name="Galperin M.Y."/>
            <person name="Jogler C."/>
        </authorList>
    </citation>
    <scope>NUCLEOTIDE SEQUENCE [LARGE SCALE GENOMIC DNA]</scope>
    <source>
        <strain evidence="1 2">I41</strain>
    </source>
</reference>
<dbReference type="Proteomes" id="UP000317909">
    <property type="component" value="Chromosome"/>
</dbReference>
<name>A0A517U1F2_9BACT</name>